<accession>A0A2R6R2I4</accession>
<dbReference type="Proteomes" id="UP000241394">
    <property type="component" value="Chromosome LG10"/>
</dbReference>
<protein>
    <submittedName>
        <fullName evidence="1">Filaggrin-2 like</fullName>
    </submittedName>
</protein>
<name>A0A2R6R2I4_ACTCC</name>
<dbReference type="OrthoDB" id="1509437at2759"/>
<reference evidence="1 2" key="1">
    <citation type="submission" date="2017-07" db="EMBL/GenBank/DDBJ databases">
        <title>An improved, manually edited Actinidia chinensis var. chinensis (kiwifruit) genome highlights the challenges associated with draft genomes and gene prediction in plants.</title>
        <authorList>
            <person name="Pilkington S."/>
            <person name="Crowhurst R."/>
            <person name="Hilario E."/>
            <person name="Nardozza S."/>
            <person name="Fraser L."/>
            <person name="Peng Y."/>
            <person name="Gunaseelan K."/>
            <person name="Simpson R."/>
            <person name="Tahir J."/>
            <person name="Deroles S."/>
            <person name="Templeton K."/>
            <person name="Luo Z."/>
            <person name="Davy M."/>
            <person name="Cheng C."/>
            <person name="Mcneilage M."/>
            <person name="Scaglione D."/>
            <person name="Liu Y."/>
            <person name="Zhang Q."/>
            <person name="Datson P."/>
            <person name="De Silva N."/>
            <person name="Gardiner S."/>
            <person name="Bassett H."/>
            <person name="Chagne D."/>
            <person name="Mccallum J."/>
            <person name="Dzierzon H."/>
            <person name="Deng C."/>
            <person name="Wang Y.-Y."/>
            <person name="Barron N."/>
            <person name="Manako K."/>
            <person name="Bowen J."/>
            <person name="Foster T."/>
            <person name="Erridge Z."/>
            <person name="Tiffin H."/>
            <person name="Waite C."/>
            <person name="Davies K."/>
            <person name="Grierson E."/>
            <person name="Laing W."/>
            <person name="Kirk R."/>
            <person name="Chen X."/>
            <person name="Wood M."/>
            <person name="Montefiori M."/>
            <person name="Brummell D."/>
            <person name="Schwinn K."/>
            <person name="Catanach A."/>
            <person name="Fullerton C."/>
            <person name="Li D."/>
            <person name="Meiyalaghan S."/>
            <person name="Nieuwenhuizen N."/>
            <person name="Read N."/>
            <person name="Prakash R."/>
            <person name="Hunter D."/>
            <person name="Zhang H."/>
            <person name="Mckenzie M."/>
            <person name="Knabel M."/>
            <person name="Harris A."/>
            <person name="Allan A."/>
            <person name="Chen A."/>
            <person name="Janssen B."/>
            <person name="Plunkett B."/>
            <person name="Dwamena C."/>
            <person name="Voogd C."/>
            <person name="Leif D."/>
            <person name="Lafferty D."/>
            <person name="Souleyre E."/>
            <person name="Varkonyi-Gasic E."/>
            <person name="Gambi F."/>
            <person name="Hanley J."/>
            <person name="Yao J.-L."/>
            <person name="Cheung J."/>
            <person name="David K."/>
            <person name="Warren B."/>
            <person name="Marsh K."/>
            <person name="Snowden K."/>
            <person name="Lin-Wang K."/>
            <person name="Brian L."/>
            <person name="Martinez-Sanchez M."/>
            <person name="Wang M."/>
            <person name="Ileperuma N."/>
            <person name="Macnee N."/>
            <person name="Campin R."/>
            <person name="Mcatee P."/>
            <person name="Drummond R."/>
            <person name="Espley R."/>
            <person name="Ireland H."/>
            <person name="Wu R."/>
            <person name="Atkinson R."/>
            <person name="Karunairetnam S."/>
            <person name="Bulley S."/>
            <person name="Chunkath S."/>
            <person name="Hanley Z."/>
            <person name="Storey R."/>
            <person name="Thrimawithana A."/>
            <person name="Thomson S."/>
            <person name="David C."/>
            <person name="Testolin R."/>
        </authorList>
    </citation>
    <scope>NUCLEOTIDE SEQUENCE [LARGE SCALE GENOMIC DNA]</scope>
    <source>
        <strain evidence="2">cv. Red5</strain>
        <tissue evidence="1">Young leaf</tissue>
    </source>
</reference>
<comment type="caution">
    <text evidence="1">The sequence shown here is derived from an EMBL/GenBank/DDBJ whole genome shotgun (WGS) entry which is preliminary data.</text>
</comment>
<sequence>MVVKVNPNEAAVQARAGTEVTTVNPIGAAVGTKAEPRFKPKGGGSLIPPKRKLVKKMMFDCMVKAIIYCFNTTVKYTFKDNKKIFRV</sequence>
<dbReference type="Gramene" id="PSS19460">
    <property type="protein sequence ID" value="PSS19460"/>
    <property type="gene ID" value="CEY00_Acc11550"/>
</dbReference>
<evidence type="ECO:0000313" key="1">
    <source>
        <dbReference type="EMBL" id="PSS19460.1"/>
    </source>
</evidence>
<dbReference type="EMBL" id="NKQK01000010">
    <property type="protein sequence ID" value="PSS19460.1"/>
    <property type="molecule type" value="Genomic_DNA"/>
</dbReference>
<keyword evidence="2" id="KW-1185">Reference proteome</keyword>
<reference evidence="2" key="2">
    <citation type="journal article" date="2018" name="BMC Genomics">
        <title>A manually annotated Actinidia chinensis var. chinensis (kiwifruit) genome highlights the challenges associated with draft genomes and gene prediction in plants.</title>
        <authorList>
            <person name="Pilkington S.M."/>
            <person name="Crowhurst R."/>
            <person name="Hilario E."/>
            <person name="Nardozza S."/>
            <person name="Fraser L."/>
            <person name="Peng Y."/>
            <person name="Gunaseelan K."/>
            <person name="Simpson R."/>
            <person name="Tahir J."/>
            <person name="Deroles S.C."/>
            <person name="Templeton K."/>
            <person name="Luo Z."/>
            <person name="Davy M."/>
            <person name="Cheng C."/>
            <person name="McNeilage M."/>
            <person name="Scaglione D."/>
            <person name="Liu Y."/>
            <person name="Zhang Q."/>
            <person name="Datson P."/>
            <person name="De Silva N."/>
            <person name="Gardiner S.E."/>
            <person name="Bassett H."/>
            <person name="Chagne D."/>
            <person name="McCallum J."/>
            <person name="Dzierzon H."/>
            <person name="Deng C."/>
            <person name="Wang Y.Y."/>
            <person name="Barron L."/>
            <person name="Manako K."/>
            <person name="Bowen J."/>
            <person name="Foster T.M."/>
            <person name="Erridge Z.A."/>
            <person name="Tiffin H."/>
            <person name="Waite C.N."/>
            <person name="Davies K.M."/>
            <person name="Grierson E.P."/>
            <person name="Laing W.A."/>
            <person name="Kirk R."/>
            <person name="Chen X."/>
            <person name="Wood M."/>
            <person name="Montefiori M."/>
            <person name="Brummell D.A."/>
            <person name="Schwinn K.E."/>
            <person name="Catanach A."/>
            <person name="Fullerton C."/>
            <person name="Li D."/>
            <person name="Meiyalaghan S."/>
            <person name="Nieuwenhuizen N."/>
            <person name="Read N."/>
            <person name="Prakash R."/>
            <person name="Hunter D."/>
            <person name="Zhang H."/>
            <person name="McKenzie M."/>
            <person name="Knabel M."/>
            <person name="Harris A."/>
            <person name="Allan A.C."/>
            <person name="Gleave A."/>
            <person name="Chen A."/>
            <person name="Janssen B.J."/>
            <person name="Plunkett B."/>
            <person name="Ampomah-Dwamena C."/>
            <person name="Voogd C."/>
            <person name="Leif D."/>
            <person name="Lafferty D."/>
            <person name="Souleyre E.J.F."/>
            <person name="Varkonyi-Gasic E."/>
            <person name="Gambi F."/>
            <person name="Hanley J."/>
            <person name="Yao J.L."/>
            <person name="Cheung J."/>
            <person name="David K.M."/>
            <person name="Warren B."/>
            <person name="Marsh K."/>
            <person name="Snowden K.C."/>
            <person name="Lin-Wang K."/>
            <person name="Brian L."/>
            <person name="Martinez-Sanchez M."/>
            <person name="Wang M."/>
            <person name="Ileperuma N."/>
            <person name="Macnee N."/>
            <person name="Campin R."/>
            <person name="McAtee P."/>
            <person name="Drummond R.S.M."/>
            <person name="Espley R.V."/>
            <person name="Ireland H.S."/>
            <person name="Wu R."/>
            <person name="Atkinson R.G."/>
            <person name="Karunairetnam S."/>
            <person name="Bulley S."/>
            <person name="Chunkath S."/>
            <person name="Hanley Z."/>
            <person name="Storey R."/>
            <person name="Thrimawithana A.H."/>
            <person name="Thomson S."/>
            <person name="David C."/>
            <person name="Testolin R."/>
            <person name="Huang H."/>
            <person name="Hellens R.P."/>
            <person name="Schaffer R.J."/>
        </authorList>
    </citation>
    <scope>NUCLEOTIDE SEQUENCE [LARGE SCALE GENOMIC DNA]</scope>
    <source>
        <strain evidence="2">cv. Red5</strain>
    </source>
</reference>
<gene>
    <name evidence="1" type="ORF">CEY00_Acc11550</name>
</gene>
<dbReference type="InParanoid" id="A0A2R6R2I4"/>
<proteinExistence type="predicted"/>
<evidence type="ECO:0000313" key="2">
    <source>
        <dbReference type="Proteomes" id="UP000241394"/>
    </source>
</evidence>
<dbReference type="AlphaFoldDB" id="A0A2R6R2I4"/>
<organism evidence="1 2">
    <name type="scientific">Actinidia chinensis var. chinensis</name>
    <name type="common">Chinese soft-hair kiwi</name>
    <dbReference type="NCBI Taxonomy" id="1590841"/>
    <lineage>
        <taxon>Eukaryota</taxon>
        <taxon>Viridiplantae</taxon>
        <taxon>Streptophyta</taxon>
        <taxon>Embryophyta</taxon>
        <taxon>Tracheophyta</taxon>
        <taxon>Spermatophyta</taxon>
        <taxon>Magnoliopsida</taxon>
        <taxon>eudicotyledons</taxon>
        <taxon>Gunneridae</taxon>
        <taxon>Pentapetalae</taxon>
        <taxon>asterids</taxon>
        <taxon>Ericales</taxon>
        <taxon>Actinidiaceae</taxon>
        <taxon>Actinidia</taxon>
    </lineage>
</organism>